<name>A0ABR7EX09_9FIRM</name>
<dbReference type="SMART" id="SM00421">
    <property type="entry name" value="HTH_LUXR"/>
    <property type="match status" value="1"/>
</dbReference>
<comment type="caution">
    <text evidence="2">The sequence shown here is derived from an EMBL/GenBank/DDBJ whole genome shotgun (WGS) entry which is preliminary data.</text>
</comment>
<dbReference type="SUPFAM" id="SSF46894">
    <property type="entry name" value="C-terminal effector domain of the bipartite response regulators"/>
    <property type="match status" value="1"/>
</dbReference>
<dbReference type="RefSeq" id="WP_186856060.1">
    <property type="nucleotide sequence ID" value="NZ_JACOOY010000016.1"/>
</dbReference>
<evidence type="ECO:0000259" key="1">
    <source>
        <dbReference type="SMART" id="SM00421"/>
    </source>
</evidence>
<protein>
    <recommendedName>
        <fullName evidence="1">HTH luxR-type domain-containing protein</fullName>
    </recommendedName>
</protein>
<dbReference type="InterPro" id="IPR016032">
    <property type="entry name" value="Sig_transdc_resp-reg_C-effctor"/>
</dbReference>
<dbReference type="EMBL" id="JACOOY010000016">
    <property type="protein sequence ID" value="MBC5665881.1"/>
    <property type="molecule type" value="Genomic_DNA"/>
</dbReference>
<accession>A0ABR7EX09</accession>
<reference evidence="2 3" key="1">
    <citation type="submission" date="2020-08" db="EMBL/GenBank/DDBJ databases">
        <title>Genome public.</title>
        <authorList>
            <person name="Liu C."/>
            <person name="Sun Q."/>
        </authorList>
    </citation>
    <scope>NUCLEOTIDE SEQUENCE [LARGE SCALE GENOMIC DNA]</scope>
    <source>
        <strain evidence="2 3">NSJ-36</strain>
    </source>
</reference>
<evidence type="ECO:0000313" key="3">
    <source>
        <dbReference type="Proteomes" id="UP000647235"/>
    </source>
</evidence>
<dbReference type="InterPro" id="IPR036388">
    <property type="entry name" value="WH-like_DNA-bd_sf"/>
</dbReference>
<evidence type="ECO:0000313" key="2">
    <source>
        <dbReference type="EMBL" id="MBC5665881.1"/>
    </source>
</evidence>
<sequence>MEHKLWFMGTSYVPGEARTLIDNLEDSAHREMARAEFYYFRGESEKAAEISEKYLQDEDLVFRMSACLIYIFSDFSVGGVEAVKAGAHVMKVTADVLLHSEDRKERAYAAFAGSVAKVLLHIEDWEAPLIFEYLTDLPKGLRLWGCYFIAYDAYQKGEYERSRGIVETGLAFSPQLYPVSSIYLHLVAAMDAVSMKKTKEAEEHFRAAWKLAEPDGLLEGIGEHHGLLQGLVEQYIKEESPEEFDRIFRIMERFSYGWQKWHGLRSKGEGAKAVGGKLSALTKEEFVVAMLANRGWMNVEIAEHMGIEQNQLNRTLKAVYKKLGIANRRQLKKYMLQ</sequence>
<dbReference type="Proteomes" id="UP000647235">
    <property type="component" value="Unassembled WGS sequence"/>
</dbReference>
<keyword evidence="3" id="KW-1185">Reference proteome</keyword>
<organism evidence="2 3">
    <name type="scientific">Dorea hominis</name>
    <dbReference type="NCBI Taxonomy" id="2763040"/>
    <lineage>
        <taxon>Bacteria</taxon>
        <taxon>Bacillati</taxon>
        <taxon>Bacillota</taxon>
        <taxon>Clostridia</taxon>
        <taxon>Lachnospirales</taxon>
        <taxon>Lachnospiraceae</taxon>
        <taxon>Dorea</taxon>
    </lineage>
</organism>
<gene>
    <name evidence="2" type="ORF">H8S07_11520</name>
</gene>
<feature type="domain" description="HTH luxR-type" evidence="1">
    <location>
        <begin position="278"/>
        <end position="335"/>
    </location>
</feature>
<dbReference type="InterPro" id="IPR000792">
    <property type="entry name" value="Tscrpt_reg_LuxR_C"/>
</dbReference>
<proteinExistence type="predicted"/>
<dbReference type="Gene3D" id="1.10.10.10">
    <property type="entry name" value="Winged helix-like DNA-binding domain superfamily/Winged helix DNA-binding domain"/>
    <property type="match status" value="1"/>
</dbReference>